<dbReference type="InterPro" id="IPR002481">
    <property type="entry name" value="FUR"/>
</dbReference>
<evidence type="ECO:0000256" key="6">
    <source>
        <dbReference type="ARBA" id="ARBA00023163"/>
    </source>
</evidence>
<dbReference type="EMBL" id="JBHTMU010000001">
    <property type="protein sequence ID" value="MFD1341083.1"/>
    <property type="molecule type" value="Genomic_DNA"/>
</dbReference>
<comment type="similarity">
    <text evidence="1">Belongs to the Fur family.</text>
</comment>
<proteinExistence type="inferred from homology"/>
<organism evidence="7 8">
    <name type="scientific">Litorisediminicola beolgyonensis</name>
    <dbReference type="NCBI Taxonomy" id="1173614"/>
    <lineage>
        <taxon>Bacteria</taxon>
        <taxon>Pseudomonadati</taxon>
        <taxon>Pseudomonadota</taxon>
        <taxon>Alphaproteobacteria</taxon>
        <taxon>Rhodobacterales</taxon>
        <taxon>Paracoccaceae</taxon>
        <taxon>Litorisediminicola</taxon>
    </lineage>
</organism>
<sequence>MPEALGFESHDHKTCISAGMREAEARCAERGLQFTPIRRRVLEILLTRHKAMGAYEILDVLREDGHAAQPPAAYRALDFLTAHGFAHRIERRNAFLACVHPGERHAPAFLICRSCDRVAEAAAAPIAVKVEETAAEIGFAVERMVMEVEGLCPRCREDAE</sequence>
<evidence type="ECO:0000256" key="2">
    <source>
        <dbReference type="ARBA" id="ARBA00022491"/>
    </source>
</evidence>
<reference evidence="8" key="1">
    <citation type="journal article" date="2019" name="Int. J. Syst. Evol. Microbiol.">
        <title>The Global Catalogue of Microorganisms (GCM) 10K type strain sequencing project: providing services to taxonomists for standard genome sequencing and annotation.</title>
        <authorList>
            <consortium name="The Broad Institute Genomics Platform"/>
            <consortium name="The Broad Institute Genome Sequencing Center for Infectious Disease"/>
            <person name="Wu L."/>
            <person name="Ma J."/>
        </authorList>
    </citation>
    <scope>NUCLEOTIDE SEQUENCE [LARGE SCALE GENOMIC DNA]</scope>
    <source>
        <strain evidence="8">CCUG 62953</strain>
    </source>
</reference>
<keyword evidence="4" id="KW-0805">Transcription regulation</keyword>
<keyword evidence="6" id="KW-0804">Transcription</keyword>
<dbReference type="PANTHER" id="PTHR33202:SF6">
    <property type="entry name" value="ZINC UPTAKE REGULATION PROTEIN"/>
    <property type="match status" value="1"/>
</dbReference>
<evidence type="ECO:0000256" key="4">
    <source>
        <dbReference type="ARBA" id="ARBA00023015"/>
    </source>
</evidence>
<dbReference type="Gene3D" id="3.30.1490.190">
    <property type="match status" value="1"/>
</dbReference>
<evidence type="ECO:0000256" key="3">
    <source>
        <dbReference type="ARBA" id="ARBA00022833"/>
    </source>
</evidence>
<dbReference type="SUPFAM" id="SSF46785">
    <property type="entry name" value="Winged helix' DNA-binding domain"/>
    <property type="match status" value="1"/>
</dbReference>
<name>A0ABW3ZDH6_9RHOB</name>
<dbReference type="Pfam" id="PF01475">
    <property type="entry name" value="FUR"/>
    <property type="match status" value="1"/>
</dbReference>
<protein>
    <submittedName>
        <fullName evidence="7">Transcriptional repressor</fullName>
    </submittedName>
</protein>
<dbReference type="Gene3D" id="1.10.10.10">
    <property type="entry name" value="Winged helix-like DNA-binding domain superfamily/Winged helix DNA-binding domain"/>
    <property type="match status" value="1"/>
</dbReference>
<keyword evidence="5" id="KW-0238">DNA-binding</keyword>
<dbReference type="Proteomes" id="UP001597135">
    <property type="component" value="Unassembled WGS sequence"/>
</dbReference>
<evidence type="ECO:0000313" key="7">
    <source>
        <dbReference type="EMBL" id="MFD1341083.1"/>
    </source>
</evidence>
<gene>
    <name evidence="7" type="ORF">ACFQ4E_01460</name>
</gene>
<evidence type="ECO:0000313" key="8">
    <source>
        <dbReference type="Proteomes" id="UP001597135"/>
    </source>
</evidence>
<keyword evidence="2" id="KW-0678">Repressor</keyword>
<dbReference type="InterPro" id="IPR036388">
    <property type="entry name" value="WH-like_DNA-bd_sf"/>
</dbReference>
<dbReference type="RefSeq" id="WP_386801138.1">
    <property type="nucleotide sequence ID" value="NZ_JBHTMU010000001.1"/>
</dbReference>
<evidence type="ECO:0000256" key="5">
    <source>
        <dbReference type="ARBA" id="ARBA00023125"/>
    </source>
</evidence>
<dbReference type="InterPro" id="IPR036390">
    <property type="entry name" value="WH_DNA-bd_sf"/>
</dbReference>
<accession>A0ABW3ZDH6</accession>
<dbReference type="PANTHER" id="PTHR33202">
    <property type="entry name" value="ZINC UPTAKE REGULATION PROTEIN"/>
    <property type="match status" value="1"/>
</dbReference>
<comment type="caution">
    <text evidence="7">The sequence shown here is derived from an EMBL/GenBank/DDBJ whole genome shotgun (WGS) entry which is preliminary data.</text>
</comment>
<keyword evidence="3" id="KW-0862">Zinc</keyword>
<evidence type="ECO:0000256" key="1">
    <source>
        <dbReference type="ARBA" id="ARBA00007957"/>
    </source>
</evidence>
<keyword evidence="8" id="KW-1185">Reference proteome</keyword>
<dbReference type="InterPro" id="IPR043135">
    <property type="entry name" value="Fur_C"/>
</dbReference>